<evidence type="ECO:0000313" key="1">
    <source>
        <dbReference type="EMBL" id="PSR74973.1"/>
    </source>
</evidence>
<protein>
    <submittedName>
        <fullName evidence="1">Uncharacterized protein</fullName>
    </submittedName>
</protein>
<evidence type="ECO:0000313" key="2">
    <source>
        <dbReference type="Proteomes" id="UP000186601"/>
    </source>
</evidence>
<name>A0A2R6NQW3_9APHY</name>
<dbReference type="Proteomes" id="UP000186601">
    <property type="component" value="Unassembled WGS sequence"/>
</dbReference>
<sequence>MGRLQSQTNALFRTTIMVFPQAFALVVQQLIFLLYPAVLTLALCSILDSLANADVPTWAYALIAIASTPVSLAGRIWFRDWLVARKAARVGAILAPRWDGKAIGNTDLLKLLMGAFETGYISKVKYLQATGHLLKDHG</sequence>
<reference evidence="1 2" key="1">
    <citation type="submission" date="2018-02" db="EMBL/GenBank/DDBJ databases">
        <title>Genome sequence of the basidiomycete white-rot fungus Phlebia centrifuga.</title>
        <authorList>
            <person name="Granchi Z."/>
            <person name="Peng M."/>
            <person name="de Vries R.P."/>
            <person name="Hilden K."/>
            <person name="Makela M.R."/>
            <person name="Grigoriev I."/>
            <person name="Riley R."/>
        </authorList>
    </citation>
    <scope>NUCLEOTIDE SEQUENCE [LARGE SCALE GENOMIC DNA]</scope>
    <source>
        <strain evidence="1 2">FBCC195</strain>
    </source>
</reference>
<accession>A0A2R6NQW3</accession>
<dbReference type="OrthoDB" id="10598623at2759"/>
<dbReference type="EMBL" id="MLYV02000940">
    <property type="protein sequence ID" value="PSR74973.1"/>
    <property type="molecule type" value="Genomic_DNA"/>
</dbReference>
<organism evidence="1 2">
    <name type="scientific">Hermanssonia centrifuga</name>
    <dbReference type="NCBI Taxonomy" id="98765"/>
    <lineage>
        <taxon>Eukaryota</taxon>
        <taxon>Fungi</taxon>
        <taxon>Dikarya</taxon>
        <taxon>Basidiomycota</taxon>
        <taxon>Agaricomycotina</taxon>
        <taxon>Agaricomycetes</taxon>
        <taxon>Polyporales</taxon>
        <taxon>Meruliaceae</taxon>
        <taxon>Hermanssonia</taxon>
    </lineage>
</organism>
<proteinExistence type="predicted"/>
<keyword evidence="2" id="KW-1185">Reference proteome</keyword>
<comment type="caution">
    <text evidence="1">The sequence shown here is derived from an EMBL/GenBank/DDBJ whole genome shotgun (WGS) entry which is preliminary data.</text>
</comment>
<dbReference type="AlphaFoldDB" id="A0A2R6NQW3"/>
<dbReference type="STRING" id="98765.A0A2R6NQW3"/>
<gene>
    <name evidence="1" type="ORF">PHLCEN_2v9387</name>
</gene>